<evidence type="ECO:0000313" key="1">
    <source>
        <dbReference type="EMBL" id="PSR87915.1"/>
    </source>
</evidence>
<keyword evidence="1" id="KW-0067">ATP-binding</keyword>
<reference evidence="1 2" key="1">
    <citation type="submission" date="2017-07" db="EMBL/GenBank/DDBJ databases">
        <title>An improved, manually edited Actinidia chinensis var. chinensis (kiwifruit) genome highlights the challenges associated with draft genomes and gene prediction in plants.</title>
        <authorList>
            <person name="Pilkington S."/>
            <person name="Crowhurst R."/>
            <person name="Hilario E."/>
            <person name="Nardozza S."/>
            <person name="Fraser L."/>
            <person name="Peng Y."/>
            <person name="Gunaseelan K."/>
            <person name="Simpson R."/>
            <person name="Tahir J."/>
            <person name="Deroles S."/>
            <person name="Templeton K."/>
            <person name="Luo Z."/>
            <person name="Davy M."/>
            <person name="Cheng C."/>
            <person name="Mcneilage M."/>
            <person name="Scaglione D."/>
            <person name="Liu Y."/>
            <person name="Zhang Q."/>
            <person name="Datson P."/>
            <person name="De Silva N."/>
            <person name="Gardiner S."/>
            <person name="Bassett H."/>
            <person name="Chagne D."/>
            <person name="Mccallum J."/>
            <person name="Dzierzon H."/>
            <person name="Deng C."/>
            <person name="Wang Y.-Y."/>
            <person name="Barron N."/>
            <person name="Manako K."/>
            <person name="Bowen J."/>
            <person name="Foster T."/>
            <person name="Erridge Z."/>
            <person name="Tiffin H."/>
            <person name="Waite C."/>
            <person name="Davies K."/>
            <person name="Grierson E."/>
            <person name="Laing W."/>
            <person name="Kirk R."/>
            <person name="Chen X."/>
            <person name="Wood M."/>
            <person name="Montefiori M."/>
            <person name="Brummell D."/>
            <person name="Schwinn K."/>
            <person name="Catanach A."/>
            <person name="Fullerton C."/>
            <person name="Li D."/>
            <person name="Meiyalaghan S."/>
            <person name="Nieuwenhuizen N."/>
            <person name="Read N."/>
            <person name="Prakash R."/>
            <person name="Hunter D."/>
            <person name="Zhang H."/>
            <person name="Mckenzie M."/>
            <person name="Knabel M."/>
            <person name="Harris A."/>
            <person name="Allan A."/>
            <person name="Chen A."/>
            <person name="Janssen B."/>
            <person name="Plunkett B."/>
            <person name="Dwamena C."/>
            <person name="Voogd C."/>
            <person name="Leif D."/>
            <person name="Lafferty D."/>
            <person name="Souleyre E."/>
            <person name="Varkonyi-Gasic E."/>
            <person name="Gambi F."/>
            <person name="Hanley J."/>
            <person name="Yao J.-L."/>
            <person name="Cheung J."/>
            <person name="David K."/>
            <person name="Warren B."/>
            <person name="Marsh K."/>
            <person name="Snowden K."/>
            <person name="Lin-Wang K."/>
            <person name="Brian L."/>
            <person name="Martinez-Sanchez M."/>
            <person name="Wang M."/>
            <person name="Ileperuma N."/>
            <person name="Macnee N."/>
            <person name="Campin R."/>
            <person name="Mcatee P."/>
            <person name="Drummond R."/>
            <person name="Espley R."/>
            <person name="Ireland H."/>
            <person name="Wu R."/>
            <person name="Atkinson R."/>
            <person name="Karunairetnam S."/>
            <person name="Bulley S."/>
            <person name="Chunkath S."/>
            <person name="Hanley Z."/>
            <person name="Storey R."/>
            <person name="Thrimawithana A."/>
            <person name="Thomson S."/>
            <person name="David C."/>
            <person name="Testolin R."/>
        </authorList>
    </citation>
    <scope>NUCLEOTIDE SEQUENCE [LARGE SCALE GENOMIC DNA]</scope>
    <source>
        <strain evidence="2">cv. Red5</strain>
        <tissue evidence="1">Young leaf</tissue>
    </source>
</reference>
<dbReference type="EMBL" id="NKQK01000027">
    <property type="protein sequence ID" value="PSR87915.1"/>
    <property type="molecule type" value="Genomic_DNA"/>
</dbReference>
<dbReference type="OMA" id="CMKAPVR"/>
<keyword evidence="1" id="KW-0347">Helicase</keyword>
<proteinExistence type="predicted"/>
<accession>A0A2R6PAA4</accession>
<dbReference type="AlphaFoldDB" id="A0A2R6PAA4"/>
<name>A0A2R6PAA4_ACTCC</name>
<keyword evidence="1" id="KW-0378">Hydrolase</keyword>
<reference evidence="2" key="2">
    <citation type="journal article" date="2018" name="BMC Genomics">
        <title>A manually annotated Actinidia chinensis var. chinensis (kiwifruit) genome highlights the challenges associated with draft genomes and gene prediction in plants.</title>
        <authorList>
            <person name="Pilkington S.M."/>
            <person name="Crowhurst R."/>
            <person name="Hilario E."/>
            <person name="Nardozza S."/>
            <person name="Fraser L."/>
            <person name="Peng Y."/>
            <person name="Gunaseelan K."/>
            <person name="Simpson R."/>
            <person name="Tahir J."/>
            <person name="Deroles S.C."/>
            <person name="Templeton K."/>
            <person name="Luo Z."/>
            <person name="Davy M."/>
            <person name="Cheng C."/>
            <person name="McNeilage M."/>
            <person name="Scaglione D."/>
            <person name="Liu Y."/>
            <person name="Zhang Q."/>
            <person name="Datson P."/>
            <person name="De Silva N."/>
            <person name="Gardiner S.E."/>
            <person name="Bassett H."/>
            <person name="Chagne D."/>
            <person name="McCallum J."/>
            <person name="Dzierzon H."/>
            <person name="Deng C."/>
            <person name="Wang Y.Y."/>
            <person name="Barron L."/>
            <person name="Manako K."/>
            <person name="Bowen J."/>
            <person name="Foster T.M."/>
            <person name="Erridge Z.A."/>
            <person name="Tiffin H."/>
            <person name="Waite C.N."/>
            <person name="Davies K.M."/>
            <person name="Grierson E.P."/>
            <person name="Laing W.A."/>
            <person name="Kirk R."/>
            <person name="Chen X."/>
            <person name="Wood M."/>
            <person name="Montefiori M."/>
            <person name="Brummell D.A."/>
            <person name="Schwinn K.E."/>
            <person name="Catanach A."/>
            <person name="Fullerton C."/>
            <person name="Li D."/>
            <person name="Meiyalaghan S."/>
            <person name="Nieuwenhuizen N."/>
            <person name="Read N."/>
            <person name="Prakash R."/>
            <person name="Hunter D."/>
            <person name="Zhang H."/>
            <person name="McKenzie M."/>
            <person name="Knabel M."/>
            <person name="Harris A."/>
            <person name="Allan A.C."/>
            <person name="Gleave A."/>
            <person name="Chen A."/>
            <person name="Janssen B.J."/>
            <person name="Plunkett B."/>
            <person name="Ampomah-Dwamena C."/>
            <person name="Voogd C."/>
            <person name="Leif D."/>
            <person name="Lafferty D."/>
            <person name="Souleyre E.J.F."/>
            <person name="Varkonyi-Gasic E."/>
            <person name="Gambi F."/>
            <person name="Hanley J."/>
            <person name="Yao J.L."/>
            <person name="Cheung J."/>
            <person name="David K.M."/>
            <person name="Warren B."/>
            <person name="Marsh K."/>
            <person name="Snowden K.C."/>
            <person name="Lin-Wang K."/>
            <person name="Brian L."/>
            <person name="Martinez-Sanchez M."/>
            <person name="Wang M."/>
            <person name="Ileperuma N."/>
            <person name="Macnee N."/>
            <person name="Campin R."/>
            <person name="McAtee P."/>
            <person name="Drummond R.S.M."/>
            <person name="Espley R.V."/>
            <person name="Ireland H.S."/>
            <person name="Wu R."/>
            <person name="Atkinson R.G."/>
            <person name="Karunairetnam S."/>
            <person name="Bulley S."/>
            <person name="Chunkath S."/>
            <person name="Hanley Z."/>
            <person name="Storey R."/>
            <person name="Thrimawithana A.H."/>
            <person name="Thomson S."/>
            <person name="David C."/>
            <person name="Testolin R."/>
            <person name="Huang H."/>
            <person name="Hellens R.P."/>
            <person name="Schaffer R.J."/>
        </authorList>
    </citation>
    <scope>NUCLEOTIDE SEQUENCE [LARGE SCALE GENOMIC DNA]</scope>
    <source>
        <strain evidence="2">cv. Red5</strain>
    </source>
</reference>
<evidence type="ECO:0000313" key="2">
    <source>
        <dbReference type="Proteomes" id="UP000241394"/>
    </source>
</evidence>
<keyword evidence="2" id="KW-1185">Reference proteome</keyword>
<dbReference type="PANTHER" id="PTHR33526:SF4">
    <property type="entry name" value="OS07G0123800 PROTEIN"/>
    <property type="match status" value="1"/>
</dbReference>
<organism evidence="1 2">
    <name type="scientific">Actinidia chinensis var. chinensis</name>
    <name type="common">Chinese soft-hair kiwi</name>
    <dbReference type="NCBI Taxonomy" id="1590841"/>
    <lineage>
        <taxon>Eukaryota</taxon>
        <taxon>Viridiplantae</taxon>
        <taxon>Streptophyta</taxon>
        <taxon>Embryophyta</taxon>
        <taxon>Tracheophyta</taxon>
        <taxon>Spermatophyta</taxon>
        <taxon>Magnoliopsida</taxon>
        <taxon>eudicotyledons</taxon>
        <taxon>Gunneridae</taxon>
        <taxon>Pentapetalae</taxon>
        <taxon>asterids</taxon>
        <taxon>Ericales</taxon>
        <taxon>Actinidiaceae</taxon>
        <taxon>Actinidia</taxon>
    </lineage>
</organism>
<dbReference type="STRING" id="1590841.A0A2R6PAA4"/>
<dbReference type="PANTHER" id="PTHR33526">
    <property type="entry name" value="OS07G0123800 PROTEIN"/>
    <property type="match status" value="1"/>
</dbReference>
<protein>
    <submittedName>
        <fullName evidence="1">DNA helicase</fullName>
    </submittedName>
</protein>
<keyword evidence="1" id="KW-0547">Nucleotide-binding</keyword>
<comment type="caution">
    <text evidence="1">The sequence shown here is derived from an EMBL/GenBank/DDBJ whole genome shotgun (WGS) entry which is preliminary data.</text>
</comment>
<dbReference type="InParanoid" id="A0A2R6PAA4"/>
<dbReference type="Proteomes" id="UP000241394">
    <property type="component" value="Chromosome LG27"/>
</dbReference>
<dbReference type="InterPro" id="IPR016972">
    <property type="entry name" value="UCP031279"/>
</dbReference>
<sequence length="141" mass="15503">MMAKKASNETKLIVRCTKAAVRFLVKARDMYVEAMLGCSSVGGPIVVGCSTPQFSTLHNNFSVNSLKSCNDQDVRAVQELILRQQSQTLDATVVPRSQNVGMGRIDEDKSCEFGDDDVKVMVDHANSRTRSCAVPKRANMF</sequence>
<dbReference type="PIRSF" id="PIRSF031279">
    <property type="entry name" value="UCP031279"/>
    <property type="match status" value="1"/>
</dbReference>
<gene>
    <name evidence="1" type="ORF">CEY00_Acc30945</name>
</gene>
<dbReference type="OrthoDB" id="694638at2759"/>
<dbReference type="GO" id="GO:0004386">
    <property type="term" value="F:helicase activity"/>
    <property type="evidence" value="ECO:0007669"/>
    <property type="project" value="UniProtKB-KW"/>
</dbReference>
<dbReference type="Gramene" id="PSR87915">
    <property type="protein sequence ID" value="PSR87915"/>
    <property type="gene ID" value="CEY00_Acc30945"/>
</dbReference>